<protein>
    <submittedName>
        <fullName evidence="1">Uncharacterized protein</fullName>
    </submittedName>
</protein>
<evidence type="ECO:0000313" key="2">
    <source>
        <dbReference type="Proteomes" id="UP000479710"/>
    </source>
</evidence>
<keyword evidence="2" id="KW-1185">Reference proteome</keyword>
<dbReference type="Proteomes" id="UP000479710">
    <property type="component" value="Unassembled WGS sequence"/>
</dbReference>
<sequence length="85" mass="9277">MSWFEMDAALFTAVLGHDVVHHLATMPSHLDEPETASASSSSAELQARLHDLVEQKGERSMARKRVLLRLHALYGGGDDEGAGYT</sequence>
<proteinExistence type="predicted"/>
<reference evidence="1 2" key="1">
    <citation type="submission" date="2019-11" db="EMBL/GenBank/DDBJ databases">
        <title>Whole genome sequence of Oryza granulata.</title>
        <authorList>
            <person name="Li W."/>
        </authorList>
    </citation>
    <scope>NUCLEOTIDE SEQUENCE [LARGE SCALE GENOMIC DNA]</scope>
    <source>
        <strain evidence="2">cv. Menghai</strain>
        <tissue evidence="1">Leaf</tissue>
    </source>
</reference>
<comment type="caution">
    <text evidence="1">The sequence shown here is derived from an EMBL/GenBank/DDBJ whole genome shotgun (WGS) entry which is preliminary data.</text>
</comment>
<organism evidence="1 2">
    <name type="scientific">Oryza meyeriana var. granulata</name>
    <dbReference type="NCBI Taxonomy" id="110450"/>
    <lineage>
        <taxon>Eukaryota</taxon>
        <taxon>Viridiplantae</taxon>
        <taxon>Streptophyta</taxon>
        <taxon>Embryophyta</taxon>
        <taxon>Tracheophyta</taxon>
        <taxon>Spermatophyta</taxon>
        <taxon>Magnoliopsida</taxon>
        <taxon>Liliopsida</taxon>
        <taxon>Poales</taxon>
        <taxon>Poaceae</taxon>
        <taxon>BOP clade</taxon>
        <taxon>Oryzoideae</taxon>
        <taxon>Oryzeae</taxon>
        <taxon>Oryzinae</taxon>
        <taxon>Oryza</taxon>
        <taxon>Oryza meyeriana</taxon>
    </lineage>
</organism>
<name>A0A6G1DGT6_9ORYZ</name>
<evidence type="ECO:0000313" key="1">
    <source>
        <dbReference type="EMBL" id="KAF0911717.1"/>
    </source>
</evidence>
<dbReference type="EMBL" id="SPHZ02000006">
    <property type="protein sequence ID" value="KAF0911717.1"/>
    <property type="molecule type" value="Genomic_DNA"/>
</dbReference>
<dbReference type="AlphaFoldDB" id="A0A6G1DGT6"/>
<gene>
    <name evidence="1" type="ORF">E2562_011715</name>
</gene>
<accession>A0A6G1DGT6</accession>